<dbReference type="RefSeq" id="WP_377021393.1">
    <property type="nucleotide sequence ID" value="NZ_JBHLTS010000015.1"/>
</dbReference>
<evidence type="ECO:0000256" key="1">
    <source>
        <dbReference type="SAM" id="MobiDB-lite"/>
    </source>
</evidence>
<keyword evidence="3" id="KW-1185">Reference proteome</keyword>
<dbReference type="Proteomes" id="UP001589828">
    <property type="component" value="Unassembled WGS sequence"/>
</dbReference>
<name>A0ABV6L1C4_9SPHI</name>
<gene>
    <name evidence="2" type="ORF">ACFFGT_04930</name>
</gene>
<evidence type="ECO:0000313" key="3">
    <source>
        <dbReference type="Proteomes" id="UP001589828"/>
    </source>
</evidence>
<organism evidence="2 3">
    <name type="scientific">Mucilaginibacter angelicae</name>
    <dbReference type="NCBI Taxonomy" id="869718"/>
    <lineage>
        <taxon>Bacteria</taxon>
        <taxon>Pseudomonadati</taxon>
        <taxon>Bacteroidota</taxon>
        <taxon>Sphingobacteriia</taxon>
        <taxon>Sphingobacteriales</taxon>
        <taxon>Sphingobacteriaceae</taxon>
        <taxon>Mucilaginibacter</taxon>
    </lineage>
</organism>
<reference evidence="2 3" key="1">
    <citation type="submission" date="2024-09" db="EMBL/GenBank/DDBJ databases">
        <authorList>
            <person name="Sun Q."/>
            <person name="Mori K."/>
        </authorList>
    </citation>
    <scope>NUCLEOTIDE SEQUENCE [LARGE SCALE GENOMIC DNA]</scope>
    <source>
        <strain evidence="2 3">NCAIM B.02415</strain>
    </source>
</reference>
<evidence type="ECO:0000313" key="2">
    <source>
        <dbReference type="EMBL" id="MFC0513529.1"/>
    </source>
</evidence>
<comment type="caution">
    <text evidence="2">The sequence shown here is derived from an EMBL/GenBank/DDBJ whole genome shotgun (WGS) entry which is preliminary data.</text>
</comment>
<dbReference type="EMBL" id="JBHLTS010000015">
    <property type="protein sequence ID" value="MFC0513529.1"/>
    <property type="molecule type" value="Genomic_DNA"/>
</dbReference>
<protein>
    <submittedName>
        <fullName evidence="2">Uncharacterized protein</fullName>
    </submittedName>
</protein>
<sequence>MPNRQIYILHDLNAALILDQQRWFYFDGLSGDLNEIDHVIYSQLQSIKPDAERIDLFKEENRRFRSERSTLDNFVHFSKGMPLLTEIIAQHLKENRNNNLSRALQLMDDDLSTTYRKALAELIYNDIRARPNLLPVLYRNLYSTVLPRSLRPTVAIAVISPSFIFLKELYQHIDEQSHALAMAESILKKGLPISMDDWPVIDAYLKQNGFYYNLGAAIRYRSKYLIRYSFEKLGSWINDVRFFSFSDFHEDIPNLMINRLEDLYDLRLENDRNPTLFSFPSISHHVLRTEHDTFENTFDAIKSIGNGITDYGAYFKLLLENFGPYSSILPEQMNHFLLKDLDGSRGSSLRNVAKIKRRSKNQARPEIQMKFTIFNRLKIPDNLFILAENYEDIPKSQKELSKLWLIAILNYFLCGDKKEIEESLTLLIRKMGYLVRSRKNAALRPHLFLAKFKLAWFKIGYRRFSPDPTQSCLQELAKFDKLNKIHNWYYLDSAGIFQFLVKVFNPKDPKNFLKNLPFLTTRNPGHIGLFRKTPPPAKTENTDDDDSQDDWKSLL</sequence>
<accession>A0ABV6L1C4</accession>
<proteinExistence type="predicted"/>
<feature type="region of interest" description="Disordered" evidence="1">
    <location>
        <begin position="527"/>
        <end position="555"/>
    </location>
</feature>